<dbReference type="InterPro" id="IPR032276">
    <property type="entry name" value="DUF4836"/>
</dbReference>
<reference evidence="2 3" key="1">
    <citation type="submission" date="2018-08" db="EMBL/GenBank/DDBJ databases">
        <title>A genome reference for cultivated species of the human gut microbiota.</title>
        <authorList>
            <person name="Zou Y."/>
            <person name="Xue W."/>
            <person name="Luo G."/>
        </authorList>
    </citation>
    <scope>NUCLEOTIDE SEQUENCE [LARGE SCALE GENOMIC DNA]</scope>
    <source>
        <strain evidence="2 3">AF14-32</strain>
    </source>
</reference>
<dbReference type="AlphaFoldDB" id="A0A412YHX1"/>
<organism evidence="2 3">
    <name type="scientific">Bacteroides intestinalis</name>
    <dbReference type="NCBI Taxonomy" id="329854"/>
    <lineage>
        <taxon>Bacteria</taxon>
        <taxon>Pseudomonadati</taxon>
        <taxon>Bacteroidota</taxon>
        <taxon>Bacteroidia</taxon>
        <taxon>Bacteroidales</taxon>
        <taxon>Bacteroidaceae</taxon>
        <taxon>Bacteroides</taxon>
    </lineage>
</organism>
<name>A0A412YHX1_9BACE</name>
<sequence>MKKSLFPRLALMAVVVALVSACSQKKQEYTDVIPANAHTVVSINLKSLADKAGLNDKENKEVQEKLTNALKSGMNAATFQQVEMIMKDPKKSGIDVSEPLYIFTTETFPTTIIAKVSSEDDLHALLETLEKEKVCQPLASGDGFQFTQMGNQVLIAYTPSVLMLTNYSGTTQLEKIKENIPALLKQTNENSIVSTTVFKKMQKMGGDISTMFSPASLLGPYANMIKASDMPYNIDLKDMKMLGSLSFEKGKVSMKYESFTENPELQALFDKQKKATCPIENTFLKYFPKSTLMYLSMGINGEEFYNMLLENEQFQKNFSIAKANEVKELFGTFQKDIAMGLINFTMNNAPTFLMYANVKSAAPVQLLYEKKSELGLKRGDDILKLGENEYVYKSKALNLFFGVRNNSLYATNDEMLYKSIDKAVNPSIKDTEFASNIKGKNSAFVINAEAILALPIVKMLSEYGGTQYATAFALVDKIAYVEAVGDPNNNADMVIQLKDKNVNALKQIVNFIKEFAGI</sequence>
<gene>
    <name evidence="2" type="ORF">DWW10_02740</name>
</gene>
<protein>
    <submittedName>
        <fullName evidence="2">DUF4836 family protein</fullName>
    </submittedName>
</protein>
<keyword evidence="1" id="KW-0732">Signal</keyword>
<evidence type="ECO:0000313" key="3">
    <source>
        <dbReference type="Proteomes" id="UP000283850"/>
    </source>
</evidence>
<proteinExistence type="predicted"/>
<dbReference type="RefSeq" id="WP_022394399.1">
    <property type="nucleotide sequence ID" value="NZ_QRZF01000002.1"/>
</dbReference>
<feature type="chain" id="PRO_5019140805" evidence="1">
    <location>
        <begin position="26"/>
        <end position="518"/>
    </location>
</feature>
<dbReference type="EMBL" id="QRZF01000002">
    <property type="protein sequence ID" value="RGV57008.1"/>
    <property type="molecule type" value="Genomic_DNA"/>
</dbReference>
<evidence type="ECO:0000256" key="1">
    <source>
        <dbReference type="SAM" id="SignalP"/>
    </source>
</evidence>
<dbReference type="PROSITE" id="PS51257">
    <property type="entry name" value="PROKAR_LIPOPROTEIN"/>
    <property type="match status" value="1"/>
</dbReference>
<comment type="caution">
    <text evidence="2">The sequence shown here is derived from an EMBL/GenBank/DDBJ whole genome shotgun (WGS) entry which is preliminary data.</text>
</comment>
<accession>A0A412YHX1</accession>
<dbReference type="Proteomes" id="UP000283850">
    <property type="component" value="Unassembled WGS sequence"/>
</dbReference>
<feature type="signal peptide" evidence="1">
    <location>
        <begin position="1"/>
        <end position="25"/>
    </location>
</feature>
<evidence type="ECO:0000313" key="2">
    <source>
        <dbReference type="EMBL" id="RGV57008.1"/>
    </source>
</evidence>
<dbReference type="Pfam" id="PF16120">
    <property type="entry name" value="DUF4836"/>
    <property type="match status" value="1"/>
</dbReference>